<dbReference type="AlphaFoldDB" id="H0QXU9"/>
<feature type="transmembrane region" description="Helical" evidence="1">
    <location>
        <begin position="70"/>
        <end position="90"/>
    </location>
</feature>
<gene>
    <name evidence="2" type="ORF">GOEFS_036_00890</name>
</gene>
<evidence type="ECO:0000313" key="2">
    <source>
        <dbReference type="EMBL" id="GAB17650.1"/>
    </source>
</evidence>
<dbReference type="OrthoDB" id="4548992at2"/>
<dbReference type="eggNOG" id="ENOG50341AK">
    <property type="taxonomic scope" value="Bacteria"/>
</dbReference>
<keyword evidence="1" id="KW-0812">Transmembrane</keyword>
<evidence type="ECO:0008006" key="4">
    <source>
        <dbReference type="Google" id="ProtNLM"/>
    </source>
</evidence>
<dbReference type="InterPro" id="IPR021362">
    <property type="entry name" value="DUF2834"/>
</dbReference>
<comment type="caution">
    <text evidence="2">The sequence shown here is derived from an EMBL/GenBank/DDBJ whole genome shotgun (WGS) entry which is preliminary data.</text>
</comment>
<keyword evidence="3" id="KW-1185">Reference proteome</keyword>
<keyword evidence="1" id="KW-0472">Membrane</keyword>
<accession>H0QXU9</accession>
<dbReference type="RefSeq" id="WP_007316988.1">
    <property type="nucleotide sequence ID" value="NZ_BAEH01000036.1"/>
</dbReference>
<evidence type="ECO:0000256" key="1">
    <source>
        <dbReference type="SAM" id="Phobius"/>
    </source>
</evidence>
<protein>
    <recommendedName>
        <fullName evidence="4">DUF2834 domain-containing protein</fullName>
    </recommendedName>
</protein>
<organism evidence="2 3">
    <name type="scientific">Gordonia effusa NBRC 100432</name>
    <dbReference type="NCBI Taxonomy" id="1077974"/>
    <lineage>
        <taxon>Bacteria</taxon>
        <taxon>Bacillati</taxon>
        <taxon>Actinomycetota</taxon>
        <taxon>Actinomycetes</taxon>
        <taxon>Mycobacteriales</taxon>
        <taxon>Gordoniaceae</taxon>
        <taxon>Gordonia</taxon>
    </lineage>
</organism>
<feature type="transmembrane region" description="Helical" evidence="1">
    <location>
        <begin position="102"/>
        <end position="126"/>
    </location>
</feature>
<feature type="transmembrane region" description="Helical" evidence="1">
    <location>
        <begin position="29"/>
        <end position="49"/>
    </location>
</feature>
<dbReference type="Pfam" id="PF11196">
    <property type="entry name" value="DUF2834"/>
    <property type="match status" value="1"/>
</dbReference>
<reference evidence="2 3" key="1">
    <citation type="submission" date="2011-12" db="EMBL/GenBank/DDBJ databases">
        <title>Whole genome shotgun sequence of Gordonia effusa NBRC 100432.</title>
        <authorList>
            <person name="Yoshida I."/>
            <person name="Takarada H."/>
            <person name="Hosoyama A."/>
            <person name="Tsuchikane K."/>
            <person name="Katsumata H."/>
            <person name="Yamazaki S."/>
            <person name="Fujita N."/>
        </authorList>
    </citation>
    <scope>NUCLEOTIDE SEQUENCE [LARGE SCALE GENOMIC DNA]</scope>
    <source>
        <strain evidence="2 3">NBRC 100432</strain>
    </source>
</reference>
<dbReference type="Proteomes" id="UP000035034">
    <property type="component" value="Unassembled WGS sequence"/>
</dbReference>
<proteinExistence type="predicted"/>
<keyword evidence="1" id="KW-1133">Transmembrane helix</keyword>
<dbReference type="EMBL" id="BAEH01000036">
    <property type="protein sequence ID" value="GAB17650.1"/>
    <property type="molecule type" value="Genomic_DNA"/>
</dbReference>
<evidence type="ECO:0000313" key="3">
    <source>
        <dbReference type="Proteomes" id="UP000035034"/>
    </source>
</evidence>
<name>H0QXU9_9ACTN</name>
<dbReference type="STRING" id="1077974.GOEFS_036_00890"/>
<sequence>MTDSSPARSRPADTDRDSKRWLATPRARALGVIFVAALIGQNSIALPYVRRHGLRSAKDFFSGEVWTASTPSRFAMVDLTFVVIGFHTWAFAEARRLRILNWWLASVVLTFSVGIASAIPFFLLAVERRVHS</sequence>